<dbReference type="Gene3D" id="3.40.50.300">
    <property type="entry name" value="P-loop containing nucleotide triphosphate hydrolases"/>
    <property type="match status" value="1"/>
</dbReference>
<gene>
    <name evidence="3" type="ORF">AZ78_0698</name>
</gene>
<dbReference type="GO" id="GO:0006281">
    <property type="term" value="P:DNA repair"/>
    <property type="evidence" value="ECO:0007669"/>
    <property type="project" value="TreeGrafter"/>
</dbReference>
<dbReference type="EMBL" id="JAJA02000001">
    <property type="protein sequence ID" value="KWS03152.1"/>
    <property type="molecule type" value="Genomic_DNA"/>
</dbReference>
<feature type="region of interest" description="Disordered" evidence="2">
    <location>
        <begin position="257"/>
        <end position="290"/>
    </location>
</feature>
<dbReference type="NCBIfam" id="NF033429">
    <property type="entry name" value="ImuA_translesion"/>
    <property type="match status" value="1"/>
</dbReference>
<dbReference type="InterPro" id="IPR027417">
    <property type="entry name" value="P-loop_NTPase"/>
</dbReference>
<name>A0A108U5Y1_9GAMM</name>
<reference evidence="3 4" key="1">
    <citation type="journal article" date="2014" name="Genome Announc.">
        <title>Draft Genome Sequence of Lysobacter capsici AZ78, a Bacterium Antagonistic to Plant-Pathogenic Oomycetes.</title>
        <authorList>
            <person name="Puopolo G."/>
            <person name="Sonego P."/>
            <person name="Engelen K."/>
            <person name="Pertot I."/>
        </authorList>
    </citation>
    <scope>NUCLEOTIDE SEQUENCE [LARGE SCALE GENOMIC DNA]</scope>
    <source>
        <strain evidence="3 4">AZ78</strain>
    </source>
</reference>
<keyword evidence="1" id="KW-0227">DNA damage</keyword>
<evidence type="ECO:0000256" key="1">
    <source>
        <dbReference type="ARBA" id="ARBA00022763"/>
    </source>
</evidence>
<organism evidence="3 4">
    <name type="scientific">Lysobacter capsici AZ78</name>
    <dbReference type="NCBI Taxonomy" id="1444315"/>
    <lineage>
        <taxon>Bacteria</taxon>
        <taxon>Pseudomonadati</taxon>
        <taxon>Pseudomonadota</taxon>
        <taxon>Gammaproteobacteria</taxon>
        <taxon>Lysobacterales</taxon>
        <taxon>Lysobacteraceae</taxon>
        <taxon>Lysobacter</taxon>
    </lineage>
</organism>
<evidence type="ECO:0000256" key="2">
    <source>
        <dbReference type="SAM" id="MobiDB-lite"/>
    </source>
</evidence>
<dbReference type="PANTHER" id="PTHR35369:SF3">
    <property type="entry name" value="TRANSLESION DNA SYNTHESIS-ASSOCIATED PROTEIN IMUA"/>
    <property type="match status" value="1"/>
</dbReference>
<sequence>MGKLIALDSLISSRRVWRGQSPNLAPSAQPTGHAALDAALPIGGWPEAALTELLLPNAGVGELELLWPTLARLSQAQDGGMIVLVDPPYLPYPAAWRDAGVALPRLQIIRARHRDALWAAEQCLRSGACAAVLCWPQRADDRVLRRLQVAAETGQCLGFALRDMAAARNPSPAALRIAIDSSPRQLRVLKCRGGNAPSKPIAFAHASHAQAAPLRSEAIRIEAAPVERGGVAAITPLRNDRQRVAVMPVATLRIERNAADREPVDQTPLAPRDPPQATRPAPALTLLHPR</sequence>
<evidence type="ECO:0000313" key="3">
    <source>
        <dbReference type="EMBL" id="KWS03152.1"/>
    </source>
</evidence>
<dbReference type="RefSeq" id="WP_153018893.1">
    <property type="nucleotide sequence ID" value="NZ_JAJA02000001.1"/>
</dbReference>
<dbReference type="AlphaFoldDB" id="A0A108U5Y1"/>
<comment type="caution">
    <text evidence="3">The sequence shown here is derived from an EMBL/GenBank/DDBJ whole genome shotgun (WGS) entry which is preliminary data.</text>
</comment>
<protein>
    <submittedName>
        <fullName evidence="3">RecA/RadA recombinase</fullName>
    </submittedName>
</protein>
<proteinExistence type="predicted"/>
<dbReference type="SUPFAM" id="SSF52540">
    <property type="entry name" value="P-loop containing nucleoside triphosphate hydrolases"/>
    <property type="match status" value="1"/>
</dbReference>
<dbReference type="PANTHER" id="PTHR35369">
    <property type="entry name" value="BLR3025 PROTEIN-RELATED"/>
    <property type="match status" value="1"/>
</dbReference>
<dbReference type="InterPro" id="IPR050356">
    <property type="entry name" value="SulA_CellDiv_inhibitor"/>
</dbReference>
<dbReference type="InterPro" id="IPR047610">
    <property type="entry name" value="ImuA_translesion"/>
</dbReference>
<dbReference type="OrthoDB" id="9811176at2"/>
<evidence type="ECO:0000313" key="4">
    <source>
        <dbReference type="Proteomes" id="UP000023435"/>
    </source>
</evidence>
<keyword evidence="4" id="KW-1185">Reference proteome</keyword>
<accession>A0A108U5Y1</accession>
<dbReference type="Proteomes" id="UP000023435">
    <property type="component" value="Unassembled WGS sequence"/>
</dbReference>